<evidence type="ECO:0000313" key="3">
    <source>
        <dbReference type="Proteomes" id="UP000799778"/>
    </source>
</evidence>
<dbReference type="EMBL" id="ML978066">
    <property type="protein sequence ID" value="KAF2020587.1"/>
    <property type="molecule type" value="Genomic_DNA"/>
</dbReference>
<gene>
    <name evidence="2" type="ORF">BU24DRAFT_416255</name>
</gene>
<dbReference type="AlphaFoldDB" id="A0A6A5Y6E2"/>
<protein>
    <submittedName>
        <fullName evidence="2">Uncharacterized protein</fullName>
    </submittedName>
</protein>
<organism evidence="2 3">
    <name type="scientific">Aaosphaeria arxii CBS 175.79</name>
    <dbReference type="NCBI Taxonomy" id="1450172"/>
    <lineage>
        <taxon>Eukaryota</taxon>
        <taxon>Fungi</taxon>
        <taxon>Dikarya</taxon>
        <taxon>Ascomycota</taxon>
        <taxon>Pezizomycotina</taxon>
        <taxon>Dothideomycetes</taxon>
        <taxon>Pleosporomycetidae</taxon>
        <taxon>Pleosporales</taxon>
        <taxon>Pleosporales incertae sedis</taxon>
        <taxon>Aaosphaeria</taxon>
    </lineage>
</organism>
<dbReference type="PANTHER" id="PTHR34693:SF5">
    <property type="match status" value="1"/>
</dbReference>
<sequence>MPTWGRGGAGNIVTEEQIKEQNRRAAEDIEANQTLTKSAAPPAHSEEPQNAQQQQSPADYAHMGRGGAGNWYQPTSLRTNGTFSTTPDSTAAPAPTSKPNVSTPWHPDTQELPVARAGRGGAGNFVWKGDDVEAERKRLEEEEKKGDAVKEGVERDVEIGLQKPGAVVFGGEKRGRGW</sequence>
<feature type="region of interest" description="Disordered" evidence="1">
    <location>
        <begin position="1"/>
        <end position="130"/>
    </location>
</feature>
<feature type="compositionally biased region" description="Polar residues" evidence="1">
    <location>
        <begin position="72"/>
        <end position="81"/>
    </location>
</feature>
<evidence type="ECO:0000313" key="2">
    <source>
        <dbReference type="EMBL" id="KAF2020587.1"/>
    </source>
</evidence>
<feature type="compositionally biased region" description="Basic and acidic residues" evidence="1">
    <location>
        <begin position="16"/>
        <end position="27"/>
    </location>
</feature>
<keyword evidence="3" id="KW-1185">Reference proteome</keyword>
<dbReference type="PANTHER" id="PTHR34693">
    <property type="entry name" value="PROTEIN PAR32"/>
    <property type="match status" value="1"/>
</dbReference>
<accession>A0A6A5Y6E2</accession>
<dbReference type="InterPro" id="IPR022024">
    <property type="entry name" value="DUF3602"/>
</dbReference>
<dbReference type="RefSeq" id="XP_033388926.1">
    <property type="nucleotide sequence ID" value="XM_033526409.1"/>
</dbReference>
<dbReference type="InterPro" id="IPR053203">
    <property type="entry name" value="Cisplatin_resist-associated"/>
</dbReference>
<proteinExistence type="predicted"/>
<reference evidence="2" key="1">
    <citation type="journal article" date="2020" name="Stud. Mycol.">
        <title>101 Dothideomycetes genomes: a test case for predicting lifestyles and emergence of pathogens.</title>
        <authorList>
            <person name="Haridas S."/>
            <person name="Albert R."/>
            <person name="Binder M."/>
            <person name="Bloem J."/>
            <person name="Labutti K."/>
            <person name="Salamov A."/>
            <person name="Andreopoulos B."/>
            <person name="Baker S."/>
            <person name="Barry K."/>
            <person name="Bills G."/>
            <person name="Bluhm B."/>
            <person name="Cannon C."/>
            <person name="Castanera R."/>
            <person name="Culley D."/>
            <person name="Daum C."/>
            <person name="Ezra D."/>
            <person name="Gonzalez J."/>
            <person name="Henrissat B."/>
            <person name="Kuo A."/>
            <person name="Liang C."/>
            <person name="Lipzen A."/>
            <person name="Lutzoni F."/>
            <person name="Magnuson J."/>
            <person name="Mondo S."/>
            <person name="Nolan M."/>
            <person name="Ohm R."/>
            <person name="Pangilinan J."/>
            <person name="Park H.-J."/>
            <person name="Ramirez L."/>
            <person name="Alfaro M."/>
            <person name="Sun H."/>
            <person name="Tritt A."/>
            <person name="Yoshinaga Y."/>
            <person name="Zwiers L.-H."/>
            <person name="Turgeon B."/>
            <person name="Goodwin S."/>
            <person name="Spatafora J."/>
            <person name="Crous P."/>
            <person name="Grigoriev I."/>
        </authorList>
    </citation>
    <scope>NUCLEOTIDE SEQUENCE</scope>
    <source>
        <strain evidence="2">CBS 175.79</strain>
    </source>
</reference>
<dbReference type="Proteomes" id="UP000799778">
    <property type="component" value="Unassembled WGS sequence"/>
</dbReference>
<dbReference type="GeneID" id="54283806"/>
<feature type="compositionally biased region" description="Polar residues" evidence="1">
    <location>
        <begin position="48"/>
        <end position="57"/>
    </location>
</feature>
<feature type="compositionally biased region" description="Low complexity" evidence="1">
    <location>
        <begin position="82"/>
        <end position="97"/>
    </location>
</feature>
<dbReference type="OrthoDB" id="4159136at2759"/>
<name>A0A6A5Y6E2_9PLEO</name>
<feature type="compositionally biased region" description="Gly residues" evidence="1">
    <location>
        <begin position="1"/>
        <end position="10"/>
    </location>
</feature>
<evidence type="ECO:0000256" key="1">
    <source>
        <dbReference type="SAM" id="MobiDB-lite"/>
    </source>
</evidence>
<dbReference type="Pfam" id="PF12223">
    <property type="entry name" value="DUF3602"/>
    <property type="match status" value="1"/>
</dbReference>